<dbReference type="EMBL" id="BMEV01000032">
    <property type="protein sequence ID" value="GFZ77404.1"/>
    <property type="molecule type" value="Genomic_DNA"/>
</dbReference>
<keyword evidence="1" id="KW-0472">Membrane</keyword>
<feature type="transmembrane region" description="Helical" evidence="1">
    <location>
        <begin position="37"/>
        <end position="56"/>
    </location>
</feature>
<protein>
    <submittedName>
        <fullName evidence="2">Stage III sporulation protein AF</fullName>
    </submittedName>
</protein>
<reference evidence="2" key="2">
    <citation type="submission" date="2020-09" db="EMBL/GenBank/DDBJ databases">
        <authorList>
            <person name="Sun Q."/>
            <person name="Zhou Y."/>
        </authorList>
    </citation>
    <scope>NUCLEOTIDE SEQUENCE</scope>
    <source>
        <strain evidence="2">CGMCC 1.12360</strain>
    </source>
</reference>
<organism evidence="2 3">
    <name type="scientific">Compostibacillus humi</name>
    <dbReference type="NCBI Taxonomy" id="1245525"/>
    <lineage>
        <taxon>Bacteria</taxon>
        <taxon>Bacillati</taxon>
        <taxon>Bacillota</taxon>
        <taxon>Bacilli</taxon>
        <taxon>Bacillales</taxon>
        <taxon>Bacillaceae</taxon>
        <taxon>Compostibacillus</taxon>
    </lineage>
</organism>
<dbReference type="InterPro" id="IPR014245">
    <property type="entry name" value="Spore_III_AF"/>
</dbReference>
<proteinExistence type="predicted"/>
<feature type="transmembrane region" description="Helical" evidence="1">
    <location>
        <begin position="7"/>
        <end position="25"/>
    </location>
</feature>
<reference evidence="2" key="1">
    <citation type="journal article" date="2014" name="Int. J. Syst. Evol. Microbiol.">
        <title>Complete genome sequence of Corynebacterium casei LMG S-19264T (=DSM 44701T), isolated from a smear-ripened cheese.</title>
        <authorList>
            <consortium name="US DOE Joint Genome Institute (JGI-PGF)"/>
            <person name="Walter F."/>
            <person name="Albersmeier A."/>
            <person name="Kalinowski J."/>
            <person name="Ruckert C."/>
        </authorList>
    </citation>
    <scope>NUCLEOTIDE SEQUENCE</scope>
    <source>
        <strain evidence="2">CGMCC 1.12360</strain>
    </source>
</reference>
<dbReference type="Pfam" id="PF09581">
    <property type="entry name" value="Spore_III_AF"/>
    <property type="match status" value="1"/>
</dbReference>
<accession>A0A8J2TK86</accession>
<keyword evidence="1" id="KW-1133">Transmembrane helix</keyword>
<comment type="caution">
    <text evidence="2">The sequence shown here is derived from an EMBL/GenBank/DDBJ whole genome shotgun (WGS) entry which is preliminary data.</text>
</comment>
<dbReference type="Proteomes" id="UP000602050">
    <property type="component" value="Unassembled WGS sequence"/>
</dbReference>
<keyword evidence="1" id="KW-0812">Transmembrane</keyword>
<dbReference type="RefSeq" id="WP_188392140.1">
    <property type="nucleotide sequence ID" value="NZ_BMEV01000032.1"/>
</dbReference>
<dbReference type="AlphaFoldDB" id="A0A8J2TK86"/>
<evidence type="ECO:0000256" key="1">
    <source>
        <dbReference type="SAM" id="Phobius"/>
    </source>
</evidence>
<dbReference type="NCBIfam" id="TIGR02896">
    <property type="entry name" value="spore_III_AF"/>
    <property type="match status" value="1"/>
</dbReference>
<keyword evidence="3" id="KW-1185">Reference proteome</keyword>
<name>A0A8J2TK86_9BACI</name>
<evidence type="ECO:0000313" key="2">
    <source>
        <dbReference type="EMBL" id="GFZ77404.1"/>
    </source>
</evidence>
<evidence type="ECO:0000313" key="3">
    <source>
        <dbReference type="Proteomes" id="UP000602050"/>
    </source>
</evidence>
<gene>
    <name evidence="2" type="primary">spoIIIAF</name>
    <name evidence="2" type="ORF">GCM10010978_18710</name>
</gene>
<sequence length="203" mass="23222">MTFLMEWVAQIILFIILATIIDLLIPQSSFQKYIKLAIGLILILILLNPVFSVLNIDIREAVSSSMIKISNEKEISSMENLIDLQKKEIESAQHAYILEQMAVQLKNIAEPELKDAFAAEIANIEFVFENNRQASYENLNEIIVTLTEGKKEEGMMKAVEDVEINTDEPLKKLDNDEEIIAYLEKVWELQDKKITIFWEGGTS</sequence>